<evidence type="ECO:0000313" key="2">
    <source>
        <dbReference type="EMBL" id="RKP28044.1"/>
    </source>
</evidence>
<dbReference type="EMBL" id="KZ989124">
    <property type="protein sequence ID" value="RKP28044.1"/>
    <property type="molecule type" value="Genomic_DNA"/>
</dbReference>
<sequence>MTAKLTAKSPAKKLMTEFPPARDNLVTLANWRTQPSSDWSFHNVRRLLPTANIAASKNPVPLESSLVEISDVAFEGNKGGRTTLRDALRTTNTKGFLVLRRGRIAAEWYAGGMDATTPHIVFSVSKSICGALGGVLADKGFLNPNRPVTDYVPEVSSSVYGGCSVRHLLDMTVGISFTEDYVDPDGDVARYRRAVGWDVIQPGQSTMALREYLATQKPDGKTHGHAFHYVSTNTDLLGWVYERAAGRALSDLLGEYLWTPLGAETDAYITLDPEGAMRAAGGICAAPRDLARFGEMIRQRGVAHGRQVIPGWWIDDINDNGDPEAWARGEFAEMFPDAAYRSKFYQIDRKRRTLCCIGIHGQWIYIDPISELVIVRVAAEPIPLDVDNYRAWRRGFAAIVQHFS</sequence>
<evidence type="ECO:0000259" key="1">
    <source>
        <dbReference type="Pfam" id="PF00144"/>
    </source>
</evidence>
<gene>
    <name evidence="2" type="ORF">SYNPS1DRAFT_20600</name>
</gene>
<name>A0A4P9Z5W7_9FUNG</name>
<protein>
    <submittedName>
        <fullName evidence="2">Putative beta-lactamase</fullName>
    </submittedName>
</protein>
<accession>A0A4P9Z5W7</accession>
<feature type="domain" description="Beta-lactamase-related" evidence="1">
    <location>
        <begin position="96"/>
        <end position="394"/>
    </location>
</feature>
<dbReference type="OrthoDB" id="5946976at2759"/>
<organism evidence="2 3">
    <name type="scientific">Syncephalis pseudoplumigaleata</name>
    <dbReference type="NCBI Taxonomy" id="1712513"/>
    <lineage>
        <taxon>Eukaryota</taxon>
        <taxon>Fungi</taxon>
        <taxon>Fungi incertae sedis</taxon>
        <taxon>Zoopagomycota</taxon>
        <taxon>Zoopagomycotina</taxon>
        <taxon>Zoopagomycetes</taxon>
        <taxon>Zoopagales</taxon>
        <taxon>Piptocephalidaceae</taxon>
        <taxon>Syncephalis</taxon>
    </lineage>
</organism>
<dbReference type="InterPro" id="IPR012338">
    <property type="entry name" value="Beta-lactam/transpept-like"/>
</dbReference>
<dbReference type="Pfam" id="PF00144">
    <property type="entry name" value="Beta-lactamase"/>
    <property type="match status" value="1"/>
</dbReference>
<reference evidence="3" key="1">
    <citation type="journal article" date="2018" name="Nat. Microbiol.">
        <title>Leveraging single-cell genomics to expand the fungal tree of life.</title>
        <authorList>
            <person name="Ahrendt S.R."/>
            <person name="Quandt C.A."/>
            <person name="Ciobanu D."/>
            <person name="Clum A."/>
            <person name="Salamov A."/>
            <person name="Andreopoulos B."/>
            <person name="Cheng J.F."/>
            <person name="Woyke T."/>
            <person name="Pelin A."/>
            <person name="Henrissat B."/>
            <person name="Reynolds N.K."/>
            <person name="Benny G.L."/>
            <person name="Smith M.E."/>
            <person name="James T.Y."/>
            <person name="Grigoriev I.V."/>
        </authorList>
    </citation>
    <scope>NUCLEOTIDE SEQUENCE [LARGE SCALE GENOMIC DNA]</scope>
    <source>
        <strain evidence="3">Benny S71-1</strain>
    </source>
</reference>
<dbReference type="PANTHER" id="PTHR43283:SF7">
    <property type="entry name" value="BETA-LACTAMASE-RELATED DOMAIN-CONTAINING PROTEIN"/>
    <property type="match status" value="1"/>
</dbReference>
<dbReference type="InterPro" id="IPR050789">
    <property type="entry name" value="Diverse_Enzym_Activities"/>
</dbReference>
<proteinExistence type="predicted"/>
<evidence type="ECO:0000313" key="3">
    <source>
        <dbReference type="Proteomes" id="UP000278143"/>
    </source>
</evidence>
<dbReference type="AlphaFoldDB" id="A0A4P9Z5W7"/>
<dbReference type="PANTHER" id="PTHR43283">
    <property type="entry name" value="BETA-LACTAMASE-RELATED"/>
    <property type="match status" value="1"/>
</dbReference>
<dbReference type="Proteomes" id="UP000278143">
    <property type="component" value="Unassembled WGS sequence"/>
</dbReference>
<dbReference type="InterPro" id="IPR001466">
    <property type="entry name" value="Beta-lactam-related"/>
</dbReference>
<dbReference type="Gene3D" id="3.40.710.10">
    <property type="entry name" value="DD-peptidase/beta-lactamase superfamily"/>
    <property type="match status" value="1"/>
</dbReference>
<dbReference type="SUPFAM" id="SSF56601">
    <property type="entry name" value="beta-lactamase/transpeptidase-like"/>
    <property type="match status" value="1"/>
</dbReference>
<keyword evidence="3" id="KW-1185">Reference proteome</keyword>